<dbReference type="Gene3D" id="2.60.40.1180">
    <property type="entry name" value="Golgi alpha-mannosidase II"/>
    <property type="match status" value="1"/>
</dbReference>
<keyword evidence="4" id="KW-0175">Coiled coil</keyword>
<evidence type="ECO:0000259" key="6">
    <source>
        <dbReference type="Pfam" id="PF07748"/>
    </source>
</evidence>
<dbReference type="Pfam" id="PF01074">
    <property type="entry name" value="Glyco_hydro_38N"/>
    <property type="match status" value="1"/>
</dbReference>
<comment type="cofactor">
    <cofactor evidence="1">
        <name>Zn(2+)</name>
        <dbReference type="ChEBI" id="CHEBI:29105"/>
    </cofactor>
</comment>
<feature type="domain" description="Glycoside hydrolase family 38 N-terminal" evidence="5">
    <location>
        <begin position="73"/>
        <end position="370"/>
    </location>
</feature>
<dbReference type="SUPFAM" id="SSF88713">
    <property type="entry name" value="Glycoside hydrolase/deacetylase"/>
    <property type="match status" value="1"/>
</dbReference>
<dbReference type="AlphaFoldDB" id="A0A7E4UVM6"/>
<reference evidence="8" key="2">
    <citation type="submission" date="2020-10" db="UniProtKB">
        <authorList>
            <consortium name="WormBaseParasite"/>
        </authorList>
    </citation>
    <scope>IDENTIFICATION</scope>
</reference>
<dbReference type="InterPro" id="IPR011682">
    <property type="entry name" value="Glyco_hydro_38_C"/>
</dbReference>
<dbReference type="PANTHER" id="PTHR11607:SF3">
    <property type="entry name" value="LYSOSOMAL ALPHA-MANNOSIDASE"/>
    <property type="match status" value="1"/>
</dbReference>
<dbReference type="GO" id="GO:0000139">
    <property type="term" value="C:Golgi membrane"/>
    <property type="evidence" value="ECO:0007669"/>
    <property type="project" value="TreeGrafter"/>
</dbReference>
<dbReference type="InterPro" id="IPR013780">
    <property type="entry name" value="Glyco_hydro_b"/>
</dbReference>
<evidence type="ECO:0000313" key="8">
    <source>
        <dbReference type="WBParaSite" id="Pan_g12945.t1"/>
    </source>
</evidence>
<evidence type="ECO:0000256" key="4">
    <source>
        <dbReference type="SAM" id="Coils"/>
    </source>
</evidence>
<evidence type="ECO:0000256" key="3">
    <source>
        <dbReference type="ARBA" id="ARBA00022833"/>
    </source>
</evidence>
<sequence>MPSESARLQNLPRVIDKTESGLALHQSIAHIMAIILTYTLTEIEIARLQENVQKVSETLSAKKDKLDSLLLEVVLVPFSHTYFGGSKSFEVDVRPILDAMLDYLNKHHDMKFAYDDVRSFERWWSGLTDSSREVVKRLIETRQLELVSGSGASGGVNSHYFGAIMEAMEGDEFLVNHLNYRPSTYLSLNKLSLNPIKSLIAKKSSLTRSVIQHVNDHVKSHFAKSNRLEFYWKQLFTGDTDQNSVITHVLPYRDYDPAHSCGPDPQVCCQFDFRRANEQNCGDNSNSKIDESNIIQRARILADQYRKKSKLFKTNILLIPHGGDFRYGSDEFQRQHENYAKLFAQINNDKSLQMHVRIGTFRDYFGLMDAKGRNSLIPAIRGDFYTFASQKDHDYNGFYTGRPLIAHFDRILARYVRSADIGFSLANRKSKTSDDPWIGRMFYGQLVEARKILAQIQDYGISNIDSGSIQEFEAKVIKAIDETQKIIASAYSYLRLISNAETSKVISVEHYITGTNIPENVIVNVGDTIVVENSLGRPRNELICIYVSTILARVNDGKTLQQIEPVVIFSDDGTVSIDSSKYRLCFRAEKLPAFTLARFKLGPIRKNGNIATIQASKPIKMPSNFTGVIMKPFDGDVKLGNVKLSAEFDAKSGLLKSVKFANREQAELVDISFVEYDIAVLNFSNAKETVLVPSGQAKPISMDSGAYAVVKGPVRSYVIVKGLNELKLLHEVSLEADATNLRIRNVIGSGRTVKSEVAMRMRTNFTKTDRFFTEVNGYQVGFDPWHQLYNEILKFQFVYRKRFPNLPIHSNFYPMTSAAYLEGGFRLTLLGRQSLGAASLEPGLLDVILGRRTSDNAKSIQNRNSFPSESHFRLVIEHFISESPPKPLYDTIGLHSLQTSALATNFEYPPIVMAGIFTSFLQTPVIKIRGKKQLSDPDSGLAFPLPCDIHPVALRTMSRPTNYSNQSDPTTLPKNFIAFTLRRVRLDTRFESKKHHGCAFFVNNSLPLDFLFSESFEASHTSSLTGLYAELDTEIYSLTLLPNDLKTVLFRF</sequence>
<dbReference type="Pfam" id="PF07748">
    <property type="entry name" value="Glyco_hydro_38C"/>
    <property type="match status" value="1"/>
</dbReference>
<organism evidence="7 8">
    <name type="scientific">Panagrellus redivivus</name>
    <name type="common">Microworm</name>
    <dbReference type="NCBI Taxonomy" id="6233"/>
    <lineage>
        <taxon>Eukaryota</taxon>
        <taxon>Metazoa</taxon>
        <taxon>Ecdysozoa</taxon>
        <taxon>Nematoda</taxon>
        <taxon>Chromadorea</taxon>
        <taxon>Rhabditida</taxon>
        <taxon>Tylenchina</taxon>
        <taxon>Panagrolaimomorpha</taxon>
        <taxon>Panagrolaimoidea</taxon>
        <taxon>Panagrolaimidae</taxon>
        <taxon>Panagrellus</taxon>
    </lineage>
</organism>
<dbReference type="GO" id="GO:0004559">
    <property type="term" value="F:alpha-mannosidase activity"/>
    <property type="evidence" value="ECO:0007669"/>
    <property type="project" value="InterPro"/>
</dbReference>
<reference evidence="7" key="1">
    <citation type="journal article" date="2013" name="Genetics">
        <title>The draft genome and transcriptome of Panagrellus redivivus are shaped by the harsh demands of a free-living lifestyle.</title>
        <authorList>
            <person name="Srinivasan J."/>
            <person name="Dillman A.R."/>
            <person name="Macchietto M.G."/>
            <person name="Heikkinen L."/>
            <person name="Lakso M."/>
            <person name="Fracchia K.M."/>
            <person name="Antoshechkin I."/>
            <person name="Mortazavi A."/>
            <person name="Wong G."/>
            <person name="Sternberg P.W."/>
        </authorList>
    </citation>
    <scope>NUCLEOTIDE SEQUENCE [LARGE SCALE GENOMIC DNA]</scope>
    <source>
        <strain evidence="7">MT8872</strain>
    </source>
</reference>
<dbReference type="SUPFAM" id="SSF74650">
    <property type="entry name" value="Galactose mutarotase-like"/>
    <property type="match status" value="1"/>
</dbReference>
<protein>
    <submittedName>
        <fullName evidence="8">Glyco_hydro_38N domain-containing protein</fullName>
    </submittedName>
</protein>
<evidence type="ECO:0000256" key="2">
    <source>
        <dbReference type="ARBA" id="ARBA00009792"/>
    </source>
</evidence>
<accession>A0A7E4UVM6</accession>
<feature type="coiled-coil region" evidence="4">
    <location>
        <begin position="38"/>
        <end position="65"/>
    </location>
</feature>
<name>A0A7E4UVM6_PANRE</name>
<dbReference type="Gene3D" id="3.20.110.10">
    <property type="entry name" value="Glycoside hydrolase 38, N terminal domain"/>
    <property type="match status" value="1"/>
</dbReference>
<keyword evidence="7" id="KW-1185">Reference proteome</keyword>
<dbReference type="InterPro" id="IPR050843">
    <property type="entry name" value="Glycosyl_Hydrlase_38"/>
</dbReference>
<keyword evidence="3" id="KW-0862">Zinc</keyword>
<dbReference type="InterPro" id="IPR037094">
    <property type="entry name" value="Glyco_hydro_38_cen_sf"/>
</dbReference>
<dbReference type="PANTHER" id="PTHR11607">
    <property type="entry name" value="ALPHA-MANNOSIDASE"/>
    <property type="match status" value="1"/>
</dbReference>
<dbReference type="InterPro" id="IPR000602">
    <property type="entry name" value="Glyco_hydro_38_N"/>
</dbReference>
<dbReference type="WBParaSite" id="Pan_g12945.t1">
    <property type="protein sequence ID" value="Pan_g12945.t1"/>
    <property type="gene ID" value="Pan_g12945"/>
</dbReference>
<proteinExistence type="inferred from homology"/>
<dbReference type="Gene3D" id="2.70.98.30">
    <property type="entry name" value="Golgi alpha-mannosidase II, domain 4"/>
    <property type="match status" value="1"/>
</dbReference>
<evidence type="ECO:0000256" key="1">
    <source>
        <dbReference type="ARBA" id="ARBA00001947"/>
    </source>
</evidence>
<dbReference type="Gene3D" id="1.20.1270.50">
    <property type="entry name" value="Glycoside hydrolase family 38, central domain"/>
    <property type="match status" value="1"/>
</dbReference>
<dbReference type="Proteomes" id="UP000492821">
    <property type="component" value="Unassembled WGS sequence"/>
</dbReference>
<dbReference type="GO" id="GO:0006013">
    <property type="term" value="P:mannose metabolic process"/>
    <property type="evidence" value="ECO:0007669"/>
    <property type="project" value="InterPro"/>
</dbReference>
<dbReference type="InterPro" id="IPR027291">
    <property type="entry name" value="Glyco_hydro_38_N_sf"/>
</dbReference>
<evidence type="ECO:0000313" key="7">
    <source>
        <dbReference type="Proteomes" id="UP000492821"/>
    </source>
</evidence>
<dbReference type="InterPro" id="IPR011330">
    <property type="entry name" value="Glyco_hydro/deAcase_b/a-brl"/>
</dbReference>
<comment type="similarity">
    <text evidence="2">Belongs to the glycosyl hydrolase 38 family.</text>
</comment>
<dbReference type="GO" id="GO:0030246">
    <property type="term" value="F:carbohydrate binding"/>
    <property type="evidence" value="ECO:0007669"/>
    <property type="project" value="InterPro"/>
</dbReference>
<dbReference type="InterPro" id="IPR011013">
    <property type="entry name" value="Gal_mutarotase_sf_dom"/>
</dbReference>
<evidence type="ECO:0000259" key="5">
    <source>
        <dbReference type="Pfam" id="PF01074"/>
    </source>
</evidence>
<feature type="domain" description="Glycosyl hydrolase family 38 C-terminal" evidence="6">
    <location>
        <begin position="639"/>
        <end position="854"/>
    </location>
</feature>
<dbReference type="GO" id="GO:0006491">
    <property type="term" value="P:N-glycan processing"/>
    <property type="evidence" value="ECO:0007669"/>
    <property type="project" value="TreeGrafter"/>
</dbReference>